<keyword evidence="6" id="KW-1185">Reference proteome</keyword>
<dbReference type="InterPro" id="IPR010071">
    <property type="entry name" value="AA_adenyl_dom"/>
</dbReference>
<dbReference type="Gene3D" id="3.30.300.30">
    <property type="match status" value="3"/>
</dbReference>
<dbReference type="PANTHER" id="PTHR45527:SF1">
    <property type="entry name" value="FATTY ACID SYNTHASE"/>
    <property type="match status" value="1"/>
</dbReference>
<dbReference type="SUPFAM" id="SSF52777">
    <property type="entry name" value="CoA-dependent acyltransferases"/>
    <property type="match status" value="6"/>
</dbReference>
<dbReference type="RefSeq" id="WP_420165248.1">
    <property type="nucleotide sequence ID" value="NZ_JBDLNV010000005.1"/>
</dbReference>
<dbReference type="InterPro" id="IPR009081">
    <property type="entry name" value="PP-bd_ACP"/>
</dbReference>
<dbReference type="Pfam" id="PF13193">
    <property type="entry name" value="AMP-binding_C"/>
    <property type="match status" value="3"/>
</dbReference>
<reference evidence="5 6" key="1">
    <citation type="submission" date="2023-11" db="EMBL/GenBank/DDBJ databases">
        <authorList>
            <person name="Val-Calvo J."/>
            <person name="Scortti M."/>
            <person name="Vazquez-Boland J."/>
        </authorList>
    </citation>
    <scope>NUCLEOTIDE SEQUENCE [LARGE SCALE GENOMIC DNA]</scope>
    <source>
        <strain evidence="5 6">PAM 2766</strain>
    </source>
</reference>
<evidence type="ECO:0000256" key="1">
    <source>
        <dbReference type="ARBA" id="ARBA00001957"/>
    </source>
</evidence>
<dbReference type="SMART" id="SM00823">
    <property type="entry name" value="PKS_PP"/>
    <property type="match status" value="3"/>
</dbReference>
<dbReference type="Gene3D" id="1.10.1200.10">
    <property type="entry name" value="ACP-like"/>
    <property type="match status" value="3"/>
</dbReference>
<dbReference type="PROSITE" id="PS00012">
    <property type="entry name" value="PHOSPHOPANTETHEINE"/>
    <property type="match status" value="3"/>
</dbReference>
<dbReference type="InterPro" id="IPR023213">
    <property type="entry name" value="CAT-like_dom_sf"/>
</dbReference>
<dbReference type="InterPro" id="IPR000873">
    <property type="entry name" value="AMP-dep_synth/lig_dom"/>
</dbReference>
<dbReference type="CDD" id="cd19540">
    <property type="entry name" value="LCL_NRPS-like"/>
    <property type="match status" value="3"/>
</dbReference>
<gene>
    <name evidence="5" type="ORF">ABEU20_003319</name>
</gene>
<dbReference type="PROSITE" id="PS00455">
    <property type="entry name" value="AMP_BINDING"/>
    <property type="match status" value="3"/>
</dbReference>
<protein>
    <submittedName>
        <fullName evidence="5">Amino acid adenylation domain-containing protein</fullName>
    </submittedName>
</protein>
<dbReference type="InterPro" id="IPR020845">
    <property type="entry name" value="AMP-binding_CS"/>
</dbReference>
<dbReference type="InterPro" id="IPR020806">
    <property type="entry name" value="PKS_PP-bd"/>
</dbReference>
<feature type="domain" description="Carrier" evidence="4">
    <location>
        <begin position="1683"/>
        <end position="1758"/>
    </location>
</feature>
<dbReference type="InterPro" id="IPR042099">
    <property type="entry name" value="ANL_N_sf"/>
</dbReference>
<dbReference type="InterPro" id="IPR045851">
    <property type="entry name" value="AMP-bd_C_sf"/>
</dbReference>
<dbReference type="NCBIfam" id="TIGR01733">
    <property type="entry name" value="AA-adenyl-dom"/>
    <property type="match status" value="3"/>
</dbReference>
<dbReference type="Gene3D" id="3.40.50.980">
    <property type="match status" value="6"/>
</dbReference>
<dbReference type="Pfam" id="PF00550">
    <property type="entry name" value="PP-binding"/>
    <property type="match status" value="3"/>
</dbReference>
<dbReference type="NCBIfam" id="NF003417">
    <property type="entry name" value="PRK04813.1"/>
    <property type="match status" value="4"/>
</dbReference>
<dbReference type="Gene3D" id="2.30.38.10">
    <property type="entry name" value="Luciferase, Domain 3"/>
    <property type="match status" value="3"/>
</dbReference>
<dbReference type="CDD" id="cd17646">
    <property type="entry name" value="A_NRPS_AB3403-like"/>
    <property type="match status" value="2"/>
</dbReference>
<dbReference type="Gene3D" id="3.30.559.10">
    <property type="entry name" value="Chloramphenicol acetyltransferase-like domain"/>
    <property type="match status" value="3"/>
</dbReference>
<feature type="domain" description="Carrier" evidence="4">
    <location>
        <begin position="634"/>
        <end position="709"/>
    </location>
</feature>
<sequence length="3567" mass="377962">MAAQQPGVDALTIEDLPRLLAGVVEVDPERIALTAGGTTVTYARLKQEIENLDAAMGGVLGIDALVPVVLSTVAPGLLEAPETGGLPGLLSALFADATEVLGDAATAAPDAGPATTLASLFDDQVARTPDAIALEFDDATLTYAELDARANRLARHLISLGVGPDSLVGLGIRRSLDLLVGMYAIVKAGGAYVPLDPDHPADRLGYVLDIARPVVILTTTRDGLTLDTDTPILAIDTLNLQDRSDAPVTDADRSAPLSAENLAYVIFTSGSTGRPKGVAVGHGAIVANLRWRQHRYPMSDADVVLQKTPFTFDVSVWEFFWPLQAGARLVIAAPDGHRDPAYLARIMAERGVTVAHFVPSMLSVFVASLAGGATGDPSQPSAKDVTTLRNVFASGEALPPQTAARFRDVSGAALHNLYGPTEAAVDVTFHEVTADDESTVPIGAAVADTDLYVLDEGLRRVPAGTEGELYLAGVQLARGYLQRPDLTADRFVADPYGAPGERMYRTGDLVKLGRSGELEYIGRTDFQVKLRGLRIELGEIESALLDHPAVSQSVVVVHADADLGDHLVAYVVTDGGADVDRHELAAAVSARLPEYMVPSLFVALAEFPLNASGKLDRKALPAPDFSSLASEYRAPSTPTEETLAATFAEVLGAERIGVDDDYFALGGNSLSATRVVARINADLGIRIDVRDFFDAPTVARLAALVDAAVAAGGDTRAPLVARERPDTVPLSMAQQRMWFLNRFDTASAANNIVVAIRLTGALDVGALREAVSDVIARHESLRTVFPETDGSASQVVLPADRVPVDLVAESVPESDIAAVVTRTISQGFDVTAAVPFRVRLFEVAPADHVLVVVVHHISADGFSMGPLTRDIVAAYGARSAGAAPDWAPLAVQYADYALWQREVLGSEDDPESVISRQVEFWRGALAELPDRLDLPADRPRPTVASNNGASHRFSIDSGTSARLDAVARDHGASTFMVVHAALSVLLARLSGTSDIAIGTPVAGRGEAALDDLVGMFVNTLVLRADVRGDRRFTDLLADVRATDLEAFGNADVPFERLVEVLSPARSQARHPLFQVALSFQNMDRTELALGDLTVSGVDFDAAVAKFDLAVTVAASDSATGALDVDLTYATDLFDAATMRTFADRFVRVLEAVAADASVVVGDIDLLDTAEMSTLTAVTGSLGPDPVLLPQILSAAASADPARAALVSGDETVSYRDLDERSSRLARTLIARGARPESVVAVALTRSIESVVAVWAVAKSGAAFVPVDPNYPADRVAHMVSDSSALLGITRTEHVGVLPAALPWIVLDDAATVDDVAARSAAPVTAADRTGPLRVTDAAYVIYTSGSTGVPKGVVVTHTGLAAFAAEQVERYGIEAGSRTLHFASPSFDASILELLMAFGAGATMVIAPTTVYGGHELAELLRTHHVTHAFVTPAALASVDPTCLEALRTVVVGGEACSAELVARWAPGRRMFNAYGPTEATVASNISDALVPGEPVTIGRAIRGADAYVLDGRLRPVPAGVPGELYLAGAGVARGYLGRPALTAERFVANPFGAPGSRLYRTGDMVRTTDARVLEYVGRADDQVKLRGFRIELGEIESVLARHDAVAQTAVVVLRDQLVAYVVAAADRSIEATALKEFAARSLTAYMVPAAFVILDRLPLTGSGKLDRTALPEPEFEAREFQAPTTPVEEAVASVFAEVLGAERVGRDDDFFALGGNSLLATQVAARLGAALDSTVPVRVLFDASTVESLAARVSASTGGRAKALVAGPRPDRIPLSLAQQRMWFLNRFEPESAVNNIPLAIRLSGDLDVESLSAAIGDVLDRHESLRTVFPDVDGVGFQSIRPTSEVADAVTAEIVAEADLPALVEQMVVAGFDLTTDIPVRARLFALSPTEHVLVLVVHHIAADGFSMGPLTRDVMTAYAARSAGTLPGWAPLAVQYADYTLWQRDVLGSEDDPKSTMSAQVAYWERALAGLPDQLDLPTDRPRPAVAGYRGARHTVEVPAHLQSAIADLARTRGVTPFMVVHAALSVLLARLSGTSDIAVGTPVAGRGEAVLDDVIGMFVNTLVLRTDVDGARSFEDLLTRTRETDLAAFGHADVPFERLVEILDPARSQARHPLFQVMLTFQNLGLTRVDLGGLEVSDVEFDSATAKFDLQVTVTETGDDRGLTIDLTYATDLFDAATMRTFGDRYLRILSAVTSAPSALVGDIDLLDEVERSLVVEEWNATARPVDDVTLVDLFEAQVARTPDAVAVVFEGESLTYAEFAGRVRRTARLLIAEGVGPDSLVGLGMRRSVDLLVGMYAVLAAGGGYVPIDPDQPAERNRYILETANPVLLLTTSRDAGDMPGLRSVEIDTVDVSDCADGPVTDAERRAPLRSGNTAYVIFTSGSTGRPKGVAVEHGAIVNRLVWMQAEYGLTADDIVLQKTPFTFDVSVWEFFWPLQVGARLVVAAPDGHRDPEYLARTIIECGVTTAHFVPSMLAVFVAAPAVAGVESLRLVFASGEALPVSTAVRLRDVVPGAVLHNLYGPTEAAVDVTFHEVTVADQAGVPIGAPVWNTQLFVLDGRLNPVPVGVAGELYLAGAQLARGYVGRSDLTADRFVANPFGANGSRMYRTGDLVQWTSSGELEYIGRTDFQVKLRGLRIELGEIESALLALPEVSQSVVLVKSDQLVAYVVASQDLDVTEVKARLSTSLASYMVPQLFVVLDAFPVNASGKLDRKALPEPVVEAREFRAPVTATEVLVAGVFADVLGVDRVGLDDDFFALGGNSLVATQVAARLGGALDAQVPVRVLFDASTVEALAVRVESLAGVGGRKALVAGPRPDRIPLSLAQQRMWFLNRLDPESTSYNIPLAMKLTGSLDVDALRTALRDVLVRHESLRTFYPEDAEGPHQKIVAADDVEFDLAPVTVNAADLHGRVVELLGRGFDVRSEVPLRAGLFRLDDTTHVFAFVVHHISADGVSMAPMARDLVSAYAARAQGEAPQWAPLDVQYADYALWQREVLGSADEPGSVAAAQLEFWTRTLAGAPDLIELPTDRPRPAVASMRGAETEFTIPAELHSGLESLARGEGASLFMVAHSALAVLLARLSGTWDVTVGTPIAGRGDAALDDLVGMFVNTLALRTGLTSSMTFTEVLARAKETDLSAFGNADLPFERVVEAVAADRSSARHPLFQTVLSFQNQQQANLALPGLTVSSVPDADRAAKFDLQLTLIPADSGNLEAILTYATDLFDAATVVTLGQRFVRILEAVVADPDAVVGDIEIVSEAERGRLPGIASARAEAADPSDTIAPATGTLPQVLAAVVESDPEAPAVSDDGTEITYSELDERSSRLARVLIAAGVGPGHRVPVALARSADAVIAAWAVLKSGAAFTPVDVTAVTWESIDTALPAKVGVTDSRHRETAYEGVEWIVLDDTADRARIDEQPGRPVSYSERTRLLEAGDPAFSAADGSVVLSHGYAVALAERDRSRYGITYESRTVSLDPVTSIWSVMELLLASTAGAVTVVTETGVGNVTDVCADEWVTHAFLSNACAQSLDVEELEDLEVLVLTDGGSSDGAPDVRVVTDADAWSV</sequence>
<dbReference type="Pfam" id="PF00501">
    <property type="entry name" value="AMP-binding"/>
    <property type="match status" value="4"/>
</dbReference>
<keyword evidence="3" id="KW-0597">Phosphoprotein</keyword>
<evidence type="ECO:0000256" key="3">
    <source>
        <dbReference type="ARBA" id="ARBA00022553"/>
    </source>
</evidence>
<evidence type="ECO:0000256" key="2">
    <source>
        <dbReference type="ARBA" id="ARBA00022450"/>
    </source>
</evidence>
<name>A0ABW9FHD1_9NOCA</name>
<dbReference type="SUPFAM" id="SSF47336">
    <property type="entry name" value="ACP-like"/>
    <property type="match status" value="3"/>
</dbReference>
<dbReference type="Gene3D" id="3.40.50.12780">
    <property type="entry name" value="N-terminal domain of ligase-like"/>
    <property type="match status" value="1"/>
</dbReference>
<comment type="cofactor">
    <cofactor evidence="1">
        <name>pantetheine 4'-phosphate</name>
        <dbReference type="ChEBI" id="CHEBI:47942"/>
    </cofactor>
</comment>
<keyword evidence="2" id="KW-0596">Phosphopantetheine</keyword>
<evidence type="ECO:0000313" key="5">
    <source>
        <dbReference type="EMBL" id="MFM1724724.1"/>
    </source>
</evidence>
<comment type="caution">
    <text evidence="5">The sequence shown here is derived from an EMBL/GenBank/DDBJ whole genome shotgun (WGS) entry which is preliminary data.</text>
</comment>
<dbReference type="PANTHER" id="PTHR45527">
    <property type="entry name" value="NONRIBOSOMAL PEPTIDE SYNTHETASE"/>
    <property type="match status" value="1"/>
</dbReference>
<dbReference type="InterPro" id="IPR001242">
    <property type="entry name" value="Condensation_dom"/>
</dbReference>
<feature type="domain" description="Carrier" evidence="4">
    <location>
        <begin position="2732"/>
        <end position="2807"/>
    </location>
</feature>
<accession>A0ABW9FHD1</accession>
<proteinExistence type="predicted"/>
<dbReference type="EMBL" id="JBDLNV010000005">
    <property type="protein sequence ID" value="MFM1724724.1"/>
    <property type="molecule type" value="Genomic_DNA"/>
</dbReference>
<dbReference type="InterPro" id="IPR025110">
    <property type="entry name" value="AMP-bd_C"/>
</dbReference>
<organism evidence="5 6">
    <name type="scientific">Rhodococcus parequi</name>
    <dbReference type="NCBI Taxonomy" id="3137122"/>
    <lineage>
        <taxon>Bacteria</taxon>
        <taxon>Bacillati</taxon>
        <taxon>Actinomycetota</taxon>
        <taxon>Actinomycetes</taxon>
        <taxon>Mycobacteriales</taxon>
        <taxon>Nocardiaceae</taxon>
        <taxon>Rhodococcus</taxon>
    </lineage>
</organism>
<dbReference type="Proteomes" id="UP001629745">
    <property type="component" value="Unassembled WGS sequence"/>
</dbReference>
<dbReference type="Gene3D" id="3.30.559.30">
    <property type="entry name" value="Nonribosomal peptide synthetase, condensation domain"/>
    <property type="match status" value="3"/>
</dbReference>
<dbReference type="SUPFAM" id="SSF56801">
    <property type="entry name" value="Acetyl-CoA synthetase-like"/>
    <property type="match status" value="4"/>
</dbReference>
<dbReference type="InterPro" id="IPR006162">
    <property type="entry name" value="Ppantetheine_attach_site"/>
</dbReference>
<evidence type="ECO:0000259" key="4">
    <source>
        <dbReference type="PROSITE" id="PS50075"/>
    </source>
</evidence>
<dbReference type="Pfam" id="PF00668">
    <property type="entry name" value="Condensation"/>
    <property type="match status" value="3"/>
</dbReference>
<dbReference type="PROSITE" id="PS50075">
    <property type="entry name" value="CARRIER"/>
    <property type="match status" value="3"/>
</dbReference>
<evidence type="ECO:0000313" key="6">
    <source>
        <dbReference type="Proteomes" id="UP001629745"/>
    </source>
</evidence>
<dbReference type="InterPro" id="IPR036736">
    <property type="entry name" value="ACP-like_sf"/>
</dbReference>